<name>A0A8X6FQA7_TRICU</name>
<protein>
    <submittedName>
        <fullName evidence="1">Uncharacterized protein</fullName>
    </submittedName>
</protein>
<dbReference type="AlphaFoldDB" id="A0A8X6FQA7"/>
<organism evidence="1 2">
    <name type="scientific">Trichonephila clavata</name>
    <name type="common">Joro spider</name>
    <name type="synonym">Nephila clavata</name>
    <dbReference type="NCBI Taxonomy" id="2740835"/>
    <lineage>
        <taxon>Eukaryota</taxon>
        <taxon>Metazoa</taxon>
        <taxon>Ecdysozoa</taxon>
        <taxon>Arthropoda</taxon>
        <taxon>Chelicerata</taxon>
        <taxon>Arachnida</taxon>
        <taxon>Araneae</taxon>
        <taxon>Araneomorphae</taxon>
        <taxon>Entelegynae</taxon>
        <taxon>Araneoidea</taxon>
        <taxon>Nephilidae</taxon>
        <taxon>Trichonephila</taxon>
    </lineage>
</organism>
<gene>
    <name evidence="1" type="ORF">TNCT_98551</name>
</gene>
<sequence>MVCQQIPSAKNCGESRKQSTSFMTSSFEWKIEPSSAAADVKTDSNPKAPCLNSMVNVASNLTPTLPVFQVLPLDNSSTIPPDTKKYLLVIVRLATEPADSLGADFTACIVVIHPFFITGQNSVQNVLFLLISEQRQSGRFSLALVFSCQFVK</sequence>
<dbReference type="EMBL" id="BMAO01023020">
    <property type="protein sequence ID" value="GFQ86123.1"/>
    <property type="molecule type" value="Genomic_DNA"/>
</dbReference>
<dbReference type="OrthoDB" id="10483005at2759"/>
<keyword evidence="2" id="KW-1185">Reference proteome</keyword>
<evidence type="ECO:0000313" key="2">
    <source>
        <dbReference type="Proteomes" id="UP000887116"/>
    </source>
</evidence>
<reference evidence="1" key="1">
    <citation type="submission" date="2020-07" db="EMBL/GenBank/DDBJ databases">
        <title>Multicomponent nature underlies the extraordinary mechanical properties of spider dragline silk.</title>
        <authorList>
            <person name="Kono N."/>
            <person name="Nakamura H."/>
            <person name="Mori M."/>
            <person name="Yoshida Y."/>
            <person name="Ohtoshi R."/>
            <person name="Malay A.D."/>
            <person name="Moran D.A.P."/>
            <person name="Tomita M."/>
            <person name="Numata K."/>
            <person name="Arakawa K."/>
        </authorList>
    </citation>
    <scope>NUCLEOTIDE SEQUENCE</scope>
</reference>
<comment type="caution">
    <text evidence="1">The sequence shown here is derived from an EMBL/GenBank/DDBJ whole genome shotgun (WGS) entry which is preliminary data.</text>
</comment>
<proteinExistence type="predicted"/>
<dbReference type="Proteomes" id="UP000887116">
    <property type="component" value="Unassembled WGS sequence"/>
</dbReference>
<evidence type="ECO:0000313" key="1">
    <source>
        <dbReference type="EMBL" id="GFQ86123.1"/>
    </source>
</evidence>
<accession>A0A8X6FQA7</accession>